<keyword evidence="8" id="KW-0732">Signal</keyword>
<dbReference type="InterPro" id="IPR050887">
    <property type="entry name" value="Beta-mannosidase_GH2"/>
</dbReference>
<evidence type="ECO:0000259" key="18">
    <source>
        <dbReference type="Pfam" id="PF17786"/>
    </source>
</evidence>
<dbReference type="SUPFAM" id="SSF51445">
    <property type="entry name" value="(Trans)glycosidases"/>
    <property type="match status" value="1"/>
</dbReference>
<dbReference type="STRING" id="306540.SAMN05421839_10315"/>
<dbReference type="Proteomes" id="UP000242243">
    <property type="component" value="Unassembled WGS sequence"/>
</dbReference>
<evidence type="ECO:0000256" key="7">
    <source>
        <dbReference type="ARBA" id="ARBA00022525"/>
    </source>
</evidence>
<dbReference type="GO" id="GO:0006516">
    <property type="term" value="P:glycoprotein catabolic process"/>
    <property type="evidence" value="ECO:0007669"/>
    <property type="project" value="TreeGrafter"/>
</dbReference>
<name>A0A1I5LVN6_9BACI</name>
<evidence type="ECO:0000256" key="9">
    <source>
        <dbReference type="ARBA" id="ARBA00022801"/>
    </source>
</evidence>
<keyword evidence="11" id="KW-0458">Lysosome</keyword>
<dbReference type="InterPro" id="IPR041625">
    <property type="entry name" value="Beta-mannosidase_Ig"/>
</dbReference>
<dbReference type="FunFam" id="3.20.20.80:FF:000050">
    <property type="entry name" value="Beta-mannosidase B"/>
    <property type="match status" value="1"/>
</dbReference>
<dbReference type="InterPro" id="IPR013783">
    <property type="entry name" value="Ig-like_fold"/>
</dbReference>
<dbReference type="Pfam" id="PF00703">
    <property type="entry name" value="Glyco_hydro_2"/>
    <property type="match status" value="1"/>
</dbReference>
<evidence type="ECO:0000256" key="15">
    <source>
        <dbReference type="ARBA" id="ARBA00041614"/>
    </source>
</evidence>
<comment type="subunit">
    <text evidence="5">Homodimer.</text>
</comment>
<comment type="pathway">
    <text evidence="4">Glycan metabolism; N-glycan degradation.</text>
</comment>
<keyword evidence="10" id="KW-0325">Glycoprotein</keyword>
<dbReference type="Gene3D" id="3.20.20.80">
    <property type="entry name" value="Glycosidases"/>
    <property type="match status" value="1"/>
</dbReference>
<keyword evidence="23" id="KW-1185">Reference proteome</keyword>
<dbReference type="Proteomes" id="UP000321547">
    <property type="component" value="Unassembled WGS sequence"/>
</dbReference>
<evidence type="ECO:0000256" key="1">
    <source>
        <dbReference type="ARBA" id="ARBA00000829"/>
    </source>
</evidence>
<dbReference type="GO" id="GO:0004567">
    <property type="term" value="F:beta-mannosidase activity"/>
    <property type="evidence" value="ECO:0007669"/>
    <property type="project" value="UniProtKB-EC"/>
</dbReference>
<evidence type="ECO:0000256" key="14">
    <source>
        <dbReference type="ARBA" id="ARBA00041069"/>
    </source>
</evidence>
<dbReference type="Gene3D" id="2.60.40.10">
    <property type="entry name" value="Immunoglobulins"/>
    <property type="match status" value="3"/>
</dbReference>
<protein>
    <recommendedName>
        <fullName evidence="14">Beta-mannosidase B</fullName>
        <ecNumber evidence="6">3.2.1.25</ecNumber>
    </recommendedName>
    <alternativeName>
        <fullName evidence="15">Mannanase B</fullName>
    </alternativeName>
</protein>
<evidence type="ECO:0000256" key="8">
    <source>
        <dbReference type="ARBA" id="ARBA00022729"/>
    </source>
</evidence>
<dbReference type="GO" id="GO:0005576">
    <property type="term" value="C:extracellular region"/>
    <property type="evidence" value="ECO:0007669"/>
    <property type="project" value="UniProtKB-SubCell"/>
</dbReference>
<comment type="similarity">
    <text evidence="13">Belongs to the glycosyl hydrolase 2 family. Beta-mannosidase B subfamily.</text>
</comment>
<dbReference type="InterPro" id="IPR054593">
    <property type="entry name" value="Beta-mannosidase-like_N2"/>
</dbReference>
<dbReference type="GO" id="GO:0005975">
    <property type="term" value="P:carbohydrate metabolic process"/>
    <property type="evidence" value="ECO:0007669"/>
    <property type="project" value="InterPro"/>
</dbReference>
<dbReference type="Gene3D" id="2.60.120.260">
    <property type="entry name" value="Galactose-binding domain-like"/>
    <property type="match status" value="1"/>
</dbReference>
<keyword evidence="9" id="KW-0378">Hydrolase</keyword>
<dbReference type="RefSeq" id="WP_089829967.1">
    <property type="nucleotide sequence ID" value="NZ_BJWI01000003.1"/>
</dbReference>
<reference evidence="20 23" key="2">
    <citation type="submission" date="2019-07" db="EMBL/GenBank/DDBJ databases">
        <title>Whole genome shotgun sequence of Halolactibacillus halophilus NBRC 100868.</title>
        <authorList>
            <person name="Hosoyama A."/>
            <person name="Uohara A."/>
            <person name="Ohji S."/>
            <person name="Ichikawa N."/>
        </authorList>
    </citation>
    <scope>NUCLEOTIDE SEQUENCE [LARGE SCALE GENOMIC DNA]</scope>
    <source>
        <strain evidence="20 23">NBRC 100868</strain>
    </source>
</reference>
<dbReference type="InterPro" id="IPR036156">
    <property type="entry name" value="Beta-gal/glucu_dom_sf"/>
</dbReference>
<evidence type="ECO:0000313" key="20">
    <source>
        <dbReference type="EMBL" id="GEM00902.1"/>
    </source>
</evidence>
<feature type="domain" description="Glycoside hydrolase family 2 immunoglobulin-like beta-sandwich" evidence="16">
    <location>
        <begin position="197"/>
        <end position="298"/>
    </location>
</feature>
<gene>
    <name evidence="20" type="ORF">HHA03_04340</name>
    <name evidence="21" type="ORF">SAMN05421839_10315</name>
</gene>
<accession>A0A1I5LVN6</accession>
<evidence type="ECO:0000259" key="16">
    <source>
        <dbReference type="Pfam" id="PF00703"/>
    </source>
</evidence>
<dbReference type="EC" id="3.2.1.25" evidence="6"/>
<evidence type="ECO:0000313" key="23">
    <source>
        <dbReference type="Proteomes" id="UP000321547"/>
    </source>
</evidence>
<dbReference type="Pfam" id="PF17786">
    <property type="entry name" value="Mannosidase_ig"/>
    <property type="match status" value="1"/>
</dbReference>
<feature type="domain" description="Mannosidase Ig/CBM-like" evidence="18">
    <location>
        <begin position="666"/>
        <end position="752"/>
    </location>
</feature>
<evidence type="ECO:0000256" key="5">
    <source>
        <dbReference type="ARBA" id="ARBA00011738"/>
    </source>
</evidence>
<evidence type="ECO:0000313" key="21">
    <source>
        <dbReference type="EMBL" id="SFP01434.1"/>
    </source>
</evidence>
<evidence type="ECO:0000256" key="12">
    <source>
        <dbReference type="ARBA" id="ARBA00023295"/>
    </source>
</evidence>
<dbReference type="OrthoDB" id="9801077at2"/>
<comment type="catalytic activity">
    <reaction evidence="1">
        <text>Hydrolysis of terminal, non-reducing beta-D-mannose residues in beta-D-mannosides.</text>
        <dbReference type="EC" id="3.2.1.25"/>
    </reaction>
</comment>
<organism evidence="21 22">
    <name type="scientific">Halolactibacillus halophilus</name>
    <dbReference type="NCBI Taxonomy" id="306540"/>
    <lineage>
        <taxon>Bacteria</taxon>
        <taxon>Bacillati</taxon>
        <taxon>Bacillota</taxon>
        <taxon>Bacilli</taxon>
        <taxon>Bacillales</taxon>
        <taxon>Bacillaceae</taxon>
        <taxon>Halolactibacillus</taxon>
    </lineage>
</organism>
<evidence type="ECO:0000259" key="19">
    <source>
        <dbReference type="Pfam" id="PF22666"/>
    </source>
</evidence>
<dbReference type="Pfam" id="PF17753">
    <property type="entry name" value="Ig_mannosidase"/>
    <property type="match status" value="1"/>
</dbReference>
<dbReference type="EMBL" id="BJWI01000003">
    <property type="protein sequence ID" value="GEM00902.1"/>
    <property type="molecule type" value="Genomic_DNA"/>
</dbReference>
<dbReference type="SUPFAM" id="SSF49785">
    <property type="entry name" value="Galactose-binding domain-like"/>
    <property type="match status" value="1"/>
</dbReference>
<evidence type="ECO:0000256" key="13">
    <source>
        <dbReference type="ARBA" id="ARBA00038429"/>
    </source>
</evidence>
<dbReference type="EMBL" id="FOXC01000003">
    <property type="protein sequence ID" value="SFP01434.1"/>
    <property type="molecule type" value="Genomic_DNA"/>
</dbReference>
<feature type="domain" description="Beta-mannosidase-like galactose-binding" evidence="19">
    <location>
        <begin position="9"/>
        <end position="185"/>
    </location>
</feature>
<evidence type="ECO:0000256" key="11">
    <source>
        <dbReference type="ARBA" id="ARBA00023228"/>
    </source>
</evidence>
<dbReference type="PANTHER" id="PTHR43730:SF1">
    <property type="entry name" value="BETA-MANNOSIDASE"/>
    <property type="match status" value="1"/>
</dbReference>
<dbReference type="Pfam" id="PF22666">
    <property type="entry name" value="Glyco_hydro_2_N2"/>
    <property type="match status" value="1"/>
</dbReference>
<dbReference type="InterPro" id="IPR017853">
    <property type="entry name" value="GH"/>
</dbReference>
<dbReference type="InterPro" id="IPR008979">
    <property type="entry name" value="Galactose-bd-like_sf"/>
</dbReference>
<comment type="subcellular location">
    <subcellularLocation>
        <location evidence="2">Lysosome</location>
    </subcellularLocation>
    <subcellularLocation>
        <location evidence="3">Secreted</location>
    </subcellularLocation>
</comment>
<evidence type="ECO:0000256" key="6">
    <source>
        <dbReference type="ARBA" id="ARBA00012754"/>
    </source>
</evidence>
<keyword evidence="7" id="KW-0964">Secreted</keyword>
<dbReference type="InterPro" id="IPR041447">
    <property type="entry name" value="Mannosidase_ig"/>
</dbReference>
<keyword evidence="12" id="KW-0326">Glycosidase</keyword>
<evidence type="ECO:0000313" key="22">
    <source>
        <dbReference type="Proteomes" id="UP000242243"/>
    </source>
</evidence>
<evidence type="ECO:0000256" key="3">
    <source>
        <dbReference type="ARBA" id="ARBA00004613"/>
    </source>
</evidence>
<evidence type="ECO:0000256" key="10">
    <source>
        <dbReference type="ARBA" id="ARBA00023180"/>
    </source>
</evidence>
<dbReference type="InterPro" id="IPR006102">
    <property type="entry name" value="Ig-like_GH2"/>
</dbReference>
<reference evidence="21 22" key="1">
    <citation type="submission" date="2016-10" db="EMBL/GenBank/DDBJ databases">
        <authorList>
            <person name="de Groot N.N."/>
        </authorList>
    </citation>
    <scope>NUCLEOTIDE SEQUENCE [LARGE SCALE GENOMIC DNA]</scope>
    <source>
        <strain evidence="21 22">DSM 17073</strain>
    </source>
</reference>
<dbReference type="FunFam" id="2.60.120.260:FF:000060">
    <property type="entry name" value="Probable beta-mannosidase"/>
    <property type="match status" value="1"/>
</dbReference>
<evidence type="ECO:0000259" key="17">
    <source>
        <dbReference type="Pfam" id="PF17753"/>
    </source>
</evidence>
<sequence length="830" mass="95496">MEKRQLTDWTFKQVGTKHTYPAYVPGCVHTDLLKNGLISDPFYEDREKELQWIDKEDWQYETTFEVTQKMLEKMMTLTFHGLDTYADIYINGVCVKQTANMFRIYHLDLNQYVSLGKNTLVIVFQSPIKTDLPKLDALGYQLPAVNDDSEMGGLGDKKLSIFARKAPYHYGWDWGPRFVTSGIYKPVELIIYDALVVDDIYVRMDSVEKDEAVGEAEVTVSVAKPGLYTFTLHTENFRIEETFDLQHNQQTVTLPVVINNPTRWYTHDLGEPYLYTFTLTVRDEMCLVAHTQVKTGLRKVRLVTEPDEAGQSFYFELNGEPLFIKGANHIPGDSFVTEVTKASYQKEIDAALFSNMNMLRVWGGGIYEMDEFYELCDEAGILVWQDFMFACSMYPGDAAFLDNVKQEAIDQVIRLRRHPSLALWCGNNEMDSAWAHYEENGGWGWKQAFSHDLREKIWADYQTIFHTILKEVVDERTDVCYWSSSPLKFEASDASRHALGVSGSGDVHYWDVWHGKQPFTSYHDHVGRFMSEYGFQSFPEKSTIETFMTEKDYQIDSVPMLHHQKNGDGNHLIETYMKDALPEPKDFESFLYLSQVLQQEAMKQAIEAHRKAMPYCMGTLYWQLNDCWPVASWSSVDYYGRYKAMHYQAKESFKSQILVVSETDQQLAIHGVNDQEAVTGKLSVVLQTLTGEVLFEEVDNVTLMRKTSTTLKMFDQSNLLEGVEPAGLVLVVQFKRMHEQVIEQRHYFVETKALELKKQAVTVKQLKNHTYAISSLAFQKAVRLVASVEGHFSENYFDLLPDEVKEVVFYPSDGSQCIDIEAEGMGAFIK</sequence>
<dbReference type="SUPFAM" id="SSF49303">
    <property type="entry name" value="beta-Galactosidase/glucuronidase domain"/>
    <property type="match status" value="3"/>
</dbReference>
<evidence type="ECO:0000256" key="4">
    <source>
        <dbReference type="ARBA" id="ARBA00004740"/>
    </source>
</evidence>
<dbReference type="GO" id="GO:0005764">
    <property type="term" value="C:lysosome"/>
    <property type="evidence" value="ECO:0007669"/>
    <property type="project" value="UniProtKB-SubCell"/>
</dbReference>
<proteinExistence type="inferred from homology"/>
<dbReference type="PANTHER" id="PTHR43730">
    <property type="entry name" value="BETA-MANNOSIDASE"/>
    <property type="match status" value="1"/>
</dbReference>
<dbReference type="AlphaFoldDB" id="A0A1I5LVN6"/>
<evidence type="ECO:0000256" key="2">
    <source>
        <dbReference type="ARBA" id="ARBA00004371"/>
    </source>
</evidence>
<feature type="domain" description="Beta-mannosidase Ig-fold" evidence="17">
    <location>
        <begin position="768"/>
        <end position="812"/>
    </location>
</feature>